<protein>
    <submittedName>
        <fullName evidence="1">Uncharacterized protein</fullName>
    </submittedName>
</protein>
<evidence type="ECO:0000313" key="2">
    <source>
        <dbReference type="Proteomes" id="UP000002624"/>
    </source>
</evidence>
<name>C6HG35_AJECH</name>
<dbReference type="AlphaFoldDB" id="C6HG35"/>
<accession>C6HG35</accession>
<proteinExistence type="predicted"/>
<reference evidence="2" key="1">
    <citation type="submission" date="2009-05" db="EMBL/GenBank/DDBJ databases">
        <title>The genome sequence of Ajellomyces capsulatus strain H143.</title>
        <authorList>
            <person name="Champion M."/>
            <person name="Cuomo C.A."/>
            <person name="Ma L.-J."/>
            <person name="Henn M.R."/>
            <person name="Sil A."/>
            <person name="Goldman B."/>
            <person name="Young S.K."/>
            <person name="Kodira C.D."/>
            <person name="Zeng Q."/>
            <person name="Koehrsen M."/>
            <person name="Alvarado L."/>
            <person name="Berlin A.M."/>
            <person name="Borenstein D."/>
            <person name="Chen Z."/>
            <person name="Engels R."/>
            <person name="Freedman E."/>
            <person name="Gellesch M."/>
            <person name="Goldberg J."/>
            <person name="Griggs A."/>
            <person name="Gujja S."/>
            <person name="Heiman D.I."/>
            <person name="Hepburn T.A."/>
            <person name="Howarth C."/>
            <person name="Jen D."/>
            <person name="Larson L."/>
            <person name="Lewis B."/>
            <person name="Mehta T."/>
            <person name="Park D."/>
            <person name="Pearson M."/>
            <person name="Roberts A."/>
            <person name="Saif S."/>
            <person name="Shea T.D."/>
            <person name="Shenoy N."/>
            <person name="Sisk P."/>
            <person name="Stolte C."/>
            <person name="Sykes S."/>
            <person name="Walk T."/>
            <person name="White J."/>
            <person name="Yandava C."/>
            <person name="Klein B."/>
            <person name="McEwen J.G."/>
            <person name="Puccia R."/>
            <person name="Goldman G.H."/>
            <person name="Felipe M.S."/>
            <person name="Nino-Vega G."/>
            <person name="San-Blas G."/>
            <person name="Taylor J.W."/>
            <person name="Mendoza L."/>
            <person name="Galagan J.E."/>
            <person name="Nusbaum C."/>
            <person name="Birren B.W."/>
        </authorList>
    </citation>
    <scope>NUCLEOTIDE SEQUENCE [LARGE SCALE GENOMIC DNA]</scope>
    <source>
        <strain evidence="2">H143</strain>
    </source>
</reference>
<gene>
    <name evidence="1" type="ORF">HCDG_05375</name>
</gene>
<dbReference type="HOGENOM" id="CLU_158742_0_0_1"/>
<organism evidence="1 2">
    <name type="scientific">Ajellomyces capsulatus (strain H143)</name>
    <name type="common">Darling's disease fungus</name>
    <name type="synonym">Histoplasma capsulatum</name>
    <dbReference type="NCBI Taxonomy" id="544712"/>
    <lineage>
        <taxon>Eukaryota</taxon>
        <taxon>Fungi</taxon>
        <taxon>Dikarya</taxon>
        <taxon>Ascomycota</taxon>
        <taxon>Pezizomycotina</taxon>
        <taxon>Eurotiomycetes</taxon>
        <taxon>Eurotiomycetidae</taxon>
        <taxon>Onygenales</taxon>
        <taxon>Ajellomycetaceae</taxon>
        <taxon>Histoplasma</taxon>
    </lineage>
</organism>
<dbReference type="Proteomes" id="UP000002624">
    <property type="component" value="Unassembled WGS sequence"/>
</dbReference>
<sequence>MATIWMMAALSAEPNAQGFHPHLYKTVPVQYLLVAARMQHHRVFKLRRRMASPYFFLFSAVVDIFGTNTAPNKRHKRQIDTLCGSENMRNNIRMLPNVLRRPECPGNEAAFIDFGIQWVPNSIPPDAEKQSMFDIWSMSVLRPSQYHGTFPSQRGKRRAA</sequence>
<dbReference type="OMA" id="ATIWMMA"/>
<dbReference type="EMBL" id="GG692425">
    <property type="protein sequence ID" value="EER40786.1"/>
    <property type="molecule type" value="Genomic_DNA"/>
</dbReference>
<dbReference type="VEuPathDB" id="FungiDB:HCDG_05375"/>
<evidence type="ECO:0000313" key="1">
    <source>
        <dbReference type="EMBL" id="EER40786.1"/>
    </source>
</evidence>